<dbReference type="InterPro" id="IPR046357">
    <property type="entry name" value="PPIase_dom_sf"/>
</dbReference>
<dbReference type="InterPro" id="IPR000297">
    <property type="entry name" value="PPIase_PpiC"/>
</dbReference>
<evidence type="ECO:0000256" key="1">
    <source>
        <dbReference type="ARBA" id="ARBA00000971"/>
    </source>
</evidence>
<feature type="region of interest" description="Disordered" evidence="7">
    <location>
        <begin position="34"/>
        <end position="65"/>
    </location>
</feature>
<keyword evidence="10" id="KW-1185">Reference proteome</keyword>
<proteinExistence type="predicted"/>
<dbReference type="Gene3D" id="1.10.4030.10">
    <property type="entry name" value="Porin chaperone SurA, peptide-binding domain"/>
    <property type="match status" value="1"/>
</dbReference>
<name>A0A2Z3HCF2_9BACT</name>
<gene>
    <name evidence="9" type="ORF">C1280_32475</name>
</gene>
<sequence>MALLSGRRLVRGLAFAGVAATGYAFGVTSDRAVAQPQPQPAGLPGTPTLPSGPGAQPLPKSVAPLPQAEPDRRVVAYIHGNIPITRGELGDFLIARGGHEKLELLVNKRIIELEAERRKITLTTVEMKAALEEDVRGLGISKDDFVKHILPKYGKSLYEWTEDVIRPRLLLTKMCQSRVQVSDEDIQKTFENRFGERRAAKIITWNENDFRTAQKQWDEARKSDNDFDRIARMQADPTLAAAGGQVRPIGKHSETENDAVHKELHKLQPGELSAIFKVPSGFMCIKYVAPVPPEANVKLDEKMKEALRKEMFTQRLEREIPKCFKELKDAAQPQVYLKGPPSAAEFREGVSNIINQAGGVPTLPAAPTPPAPKP</sequence>
<dbReference type="RefSeq" id="WP_010047860.1">
    <property type="nucleotide sequence ID" value="NZ_CP025958.1"/>
</dbReference>
<dbReference type="SUPFAM" id="SSF109998">
    <property type="entry name" value="Triger factor/SurA peptide-binding domain-like"/>
    <property type="match status" value="1"/>
</dbReference>
<dbReference type="PANTHER" id="PTHR47245">
    <property type="entry name" value="PEPTIDYLPROLYL ISOMERASE"/>
    <property type="match status" value="1"/>
</dbReference>
<accession>A0A2Z3HCF2</accession>
<keyword evidence="4 6" id="KW-0697">Rotamase</keyword>
<dbReference type="EC" id="5.2.1.8" evidence="2"/>
<evidence type="ECO:0000256" key="7">
    <source>
        <dbReference type="SAM" id="MobiDB-lite"/>
    </source>
</evidence>
<evidence type="ECO:0000256" key="5">
    <source>
        <dbReference type="ARBA" id="ARBA00023235"/>
    </source>
</evidence>
<evidence type="ECO:0000313" key="9">
    <source>
        <dbReference type="EMBL" id="AWM41247.1"/>
    </source>
</evidence>
<dbReference type="PROSITE" id="PS50198">
    <property type="entry name" value="PPIC_PPIASE_2"/>
    <property type="match status" value="1"/>
</dbReference>
<reference evidence="9 10" key="1">
    <citation type="submission" date="2018-01" db="EMBL/GenBank/DDBJ databases">
        <title>G. obscuriglobus.</title>
        <authorList>
            <person name="Franke J."/>
            <person name="Blomberg W."/>
            <person name="Selmecki A."/>
        </authorList>
    </citation>
    <scope>NUCLEOTIDE SEQUENCE [LARGE SCALE GENOMIC DNA]</scope>
    <source>
        <strain evidence="9 10">DSM 5831</strain>
    </source>
</reference>
<dbReference type="Pfam" id="PF00639">
    <property type="entry name" value="Rotamase"/>
    <property type="match status" value="1"/>
</dbReference>
<evidence type="ECO:0000256" key="6">
    <source>
        <dbReference type="PROSITE-ProRule" id="PRU00278"/>
    </source>
</evidence>
<evidence type="ECO:0000313" key="10">
    <source>
        <dbReference type="Proteomes" id="UP000245802"/>
    </source>
</evidence>
<dbReference type="PANTHER" id="PTHR47245:SF1">
    <property type="entry name" value="FOLDASE PROTEIN PRSA"/>
    <property type="match status" value="1"/>
</dbReference>
<evidence type="ECO:0000256" key="4">
    <source>
        <dbReference type="ARBA" id="ARBA00023110"/>
    </source>
</evidence>
<evidence type="ECO:0000256" key="2">
    <source>
        <dbReference type="ARBA" id="ARBA00013194"/>
    </source>
</evidence>
<dbReference type="AlphaFoldDB" id="A0A2Z3HCF2"/>
<dbReference type="EMBL" id="CP025958">
    <property type="protein sequence ID" value="AWM41247.1"/>
    <property type="molecule type" value="Genomic_DNA"/>
</dbReference>
<evidence type="ECO:0000259" key="8">
    <source>
        <dbReference type="PROSITE" id="PS50198"/>
    </source>
</evidence>
<dbReference type="SUPFAM" id="SSF54534">
    <property type="entry name" value="FKBP-like"/>
    <property type="match status" value="1"/>
</dbReference>
<evidence type="ECO:0000256" key="3">
    <source>
        <dbReference type="ARBA" id="ARBA00022729"/>
    </source>
</evidence>
<dbReference type="OrthoDB" id="275776at2"/>
<feature type="compositionally biased region" description="Low complexity" evidence="7">
    <location>
        <begin position="34"/>
        <end position="55"/>
    </location>
</feature>
<organism evidence="9 10">
    <name type="scientific">Gemmata obscuriglobus</name>
    <dbReference type="NCBI Taxonomy" id="114"/>
    <lineage>
        <taxon>Bacteria</taxon>
        <taxon>Pseudomonadati</taxon>
        <taxon>Planctomycetota</taxon>
        <taxon>Planctomycetia</taxon>
        <taxon>Gemmatales</taxon>
        <taxon>Gemmataceae</taxon>
        <taxon>Gemmata</taxon>
    </lineage>
</organism>
<dbReference type="GO" id="GO:0003755">
    <property type="term" value="F:peptidyl-prolyl cis-trans isomerase activity"/>
    <property type="evidence" value="ECO:0007669"/>
    <property type="project" value="UniProtKB-KW"/>
</dbReference>
<protein>
    <recommendedName>
        <fullName evidence="2">peptidylprolyl isomerase</fullName>
        <ecNumber evidence="2">5.2.1.8</ecNumber>
    </recommendedName>
</protein>
<dbReference type="InterPro" id="IPR050245">
    <property type="entry name" value="PrsA_foldase"/>
</dbReference>
<dbReference type="KEGG" id="gog:C1280_32475"/>
<comment type="catalytic activity">
    <reaction evidence="1">
        <text>[protein]-peptidylproline (omega=180) = [protein]-peptidylproline (omega=0)</text>
        <dbReference type="Rhea" id="RHEA:16237"/>
        <dbReference type="Rhea" id="RHEA-COMP:10747"/>
        <dbReference type="Rhea" id="RHEA-COMP:10748"/>
        <dbReference type="ChEBI" id="CHEBI:83833"/>
        <dbReference type="ChEBI" id="CHEBI:83834"/>
        <dbReference type="EC" id="5.2.1.8"/>
    </reaction>
</comment>
<dbReference type="Gene3D" id="3.10.50.40">
    <property type="match status" value="1"/>
</dbReference>
<dbReference type="InterPro" id="IPR027304">
    <property type="entry name" value="Trigger_fact/SurA_dom_sf"/>
</dbReference>
<keyword evidence="5 6" id="KW-0413">Isomerase</keyword>
<dbReference type="Proteomes" id="UP000245802">
    <property type="component" value="Chromosome"/>
</dbReference>
<feature type="domain" description="PpiC" evidence="8">
    <location>
        <begin position="194"/>
        <end position="289"/>
    </location>
</feature>
<keyword evidence="3" id="KW-0732">Signal</keyword>